<comment type="caution">
    <text evidence="3">The sequence shown here is derived from an EMBL/GenBank/DDBJ whole genome shotgun (WGS) entry which is preliminary data.</text>
</comment>
<evidence type="ECO:0000256" key="1">
    <source>
        <dbReference type="SAM" id="MobiDB-lite"/>
    </source>
</evidence>
<evidence type="ECO:0000313" key="3">
    <source>
        <dbReference type="EMBL" id="PRQ04150.1"/>
    </source>
</evidence>
<gene>
    <name evidence="3" type="ORF">ENSA5_10400</name>
</gene>
<sequence length="278" mass="27474">MTNKTPYIFSLLACLGLALAPVGCAKDPGDDDGAFGDTDTTGDGDGDESGTGDQGDTETGDGDGDTGDGDGDTGDGDGDTGGDAPNGATCTSDGECLSGNCYIVPLLGGQCGECNEDADCSEGGCTAPNPFENNGSTCNMGEAGGGCETDDVCMEGLSCGNVLSLVGGLITMDTCGQCASDNDCTDQICAPVVSVEDFSGENTCIEANSLPQDSYCKLEGNGDEACGSGICSTIDIEGLAEVGACGECNTDDDCDEGTCQAGEFVIETGSLVGSTCVI</sequence>
<evidence type="ECO:0008006" key="5">
    <source>
        <dbReference type="Google" id="ProtNLM"/>
    </source>
</evidence>
<dbReference type="Proteomes" id="UP000237968">
    <property type="component" value="Unassembled WGS sequence"/>
</dbReference>
<keyword evidence="4" id="KW-1185">Reference proteome</keyword>
<feature type="compositionally biased region" description="Acidic residues" evidence="1">
    <location>
        <begin position="29"/>
        <end position="80"/>
    </location>
</feature>
<evidence type="ECO:0000256" key="2">
    <source>
        <dbReference type="SAM" id="SignalP"/>
    </source>
</evidence>
<feature type="signal peptide" evidence="2">
    <location>
        <begin position="1"/>
        <end position="25"/>
    </location>
</feature>
<feature type="chain" id="PRO_5015784546" description="Endo-1,4-beta-xylanase A" evidence="2">
    <location>
        <begin position="26"/>
        <end position="278"/>
    </location>
</feature>
<accession>A0A2S9YGB3</accession>
<keyword evidence="2" id="KW-0732">Signal</keyword>
<evidence type="ECO:0000313" key="4">
    <source>
        <dbReference type="Proteomes" id="UP000237968"/>
    </source>
</evidence>
<feature type="region of interest" description="Disordered" evidence="1">
    <location>
        <begin position="26"/>
        <end position="81"/>
    </location>
</feature>
<protein>
    <recommendedName>
        <fullName evidence="5">Endo-1,4-beta-xylanase A</fullName>
    </recommendedName>
</protein>
<organism evidence="3 4">
    <name type="scientific">Enhygromyxa salina</name>
    <dbReference type="NCBI Taxonomy" id="215803"/>
    <lineage>
        <taxon>Bacteria</taxon>
        <taxon>Pseudomonadati</taxon>
        <taxon>Myxococcota</taxon>
        <taxon>Polyangia</taxon>
        <taxon>Nannocystales</taxon>
        <taxon>Nannocystaceae</taxon>
        <taxon>Enhygromyxa</taxon>
    </lineage>
</organism>
<dbReference type="EMBL" id="PVNK01000058">
    <property type="protein sequence ID" value="PRQ04150.1"/>
    <property type="molecule type" value="Genomic_DNA"/>
</dbReference>
<dbReference type="OrthoDB" id="5377190at2"/>
<reference evidence="3 4" key="1">
    <citation type="submission" date="2018-03" db="EMBL/GenBank/DDBJ databases">
        <title>Draft Genome Sequences of the Obligatory Marine Myxobacteria Enhygromyxa salina SWB005.</title>
        <authorList>
            <person name="Poehlein A."/>
            <person name="Moghaddam J.A."/>
            <person name="Harms H."/>
            <person name="Alanjari M."/>
            <person name="Koenig G.M."/>
            <person name="Daniel R."/>
            <person name="Schaeberle T.F."/>
        </authorList>
    </citation>
    <scope>NUCLEOTIDE SEQUENCE [LARGE SCALE GENOMIC DNA]</scope>
    <source>
        <strain evidence="3 4">SWB005</strain>
    </source>
</reference>
<dbReference type="AlphaFoldDB" id="A0A2S9YGB3"/>
<proteinExistence type="predicted"/>
<dbReference type="RefSeq" id="WP_106390463.1">
    <property type="nucleotide sequence ID" value="NZ_PVNK01000058.1"/>
</dbReference>
<name>A0A2S9YGB3_9BACT</name>